<protein>
    <submittedName>
        <fullName evidence="2">Uncharacterized protein</fullName>
    </submittedName>
</protein>
<evidence type="ECO:0000313" key="3">
    <source>
        <dbReference type="Proteomes" id="UP000242715"/>
    </source>
</evidence>
<dbReference type="EMBL" id="DF973302">
    <property type="protein sequence ID" value="GAU25059.1"/>
    <property type="molecule type" value="Genomic_DNA"/>
</dbReference>
<keyword evidence="1" id="KW-0812">Transmembrane</keyword>
<dbReference type="AlphaFoldDB" id="A0A2Z6N0X9"/>
<dbReference type="Proteomes" id="UP000242715">
    <property type="component" value="Unassembled WGS sequence"/>
</dbReference>
<gene>
    <name evidence="2" type="ORF">TSUD_257530</name>
</gene>
<keyword evidence="3" id="KW-1185">Reference proteome</keyword>
<dbReference type="OrthoDB" id="10542053at2759"/>
<evidence type="ECO:0000313" key="2">
    <source>
        <dbReference type="EMBL" id="GAU25059.1"/>
    </source>
</evidence>
<name>A0A2Z6N0X9_TRISU</name>
<reference evidence="3" key="1">
    <citation type="journal article" date="2017" name="Front. Plant Sci.">
        <title>Climate Clever Clovers: New Paradigm to Reduce the Environmental Footprint of Ruminants by Breeding Low Methanogenic Forages Utilizing Haplotype Variation.</title>
        <authorList>
            <person name="Kaur P."/>
            <person name="Appels R."/>
            <person name="Bayer P.E."/>
            <person name="Keeble-Gagnere G."/>
            <person name="Wang J."/>
            <person name="Hirakawa H."/>
            <person name="Shirasawa K."/>
            <person name="Vercoe P."/>
            <person name="Stefanova K."/>
            <person name="Durmic Z."/>
            <person name="Nichols P."/>
            <person name="Revell C."/>
            <person name="Isobe S.N."/>
            <person name="Edwards D."/>
            <person name="Erskine W."/>
        </authorList>
    </citation>
    <scope>NUCLEOTIDE SEQUENCE [LARGE SCALE GENOMIC DNA]</scope>
    <source>
        <strain evidence="3">cv. Daliak</strain>
    </source>
</reference>
<proteinExistence type="predicted"/>
<accession>A0A2Z6N0X9</accession>
<keyword evidence="1" id="KW-0472">Membrane</keyword>
<evidence type="ECO:0000256" key="1">
    <source>
        <dbReference type="SAM" id="Phobius"/>
    </source>
</evidence>
<keyword evidence="1" id="KW-1133">Transmembrane helix</keyword>
<feature type="transmembrane region" description="Helical" evidence="1">
    <location>
        <begin position="50"/>
        <end position="71"/>
    </location>
</feature>
<sequence>MSLFGKKYESEPPVSISPLTSFAFTEPPAIVLPSFTFDDPDYNPYRVPSWFIVFFASIAVIVVVALFILAYTPTFLQWLHSPPRSVVTPLPLIELQNVMPEPPPPQV</sequence>
<organism evidence="2 3">
    <name type="scientific">Trifolium subterraneum</name>
    <name type="common">Subterranean clover</name>
    <dbReference type="NCBI Taxonomy" id="3900"/>
    <lineage>
        <taxon>Eukaryota</taxon>
        <taxon>Viridiplantae</taxon>
        <taxon>Streptophyta</taxon>
        <taxon>Embryophyta</taxon>
        <taxon>Tracheophyta</taxon>
        <taxon>Spermatophyta</taxon>
        <taxon>Magnoliopsida</taxon>
        <taxon>eudicotyledons</taxon>
        <taxon>Gunneridae</taxon>
        <taxon>Pentapetalae</taxon>
        <taxon>rosids</taxon>
        <taxon>fabids</taxon>
        <taxon>Fabales</taxon>
        <taxon>Fabaceae</taxon>
        <taxon>Papilionoideae</taxon>
        <taxon>50 kb inversion clade</taxon>
        <taxon>NPAAA clade</taxon>
        <taxon>Hologalegina</taxon>
        <taxon>IRL clade</taxon>
        <taxon>Trifolieae</taxon>
        <taxon>Trifolium</taxon>
    </lineage>
</organism>